<protein>
    <recommendedName>
        <fullName evidence="2">Glycosyltransferase subfamily 4-like N-terminal domain-containing protein</fullName>
    </recommendedName>
</protein>
<dbReference type="Proteomes" id="UP001501337">
    <property type="component" value="Unassembled WGS sequence"/>
</dbReference>
<dbReference type="PANTHER" id="PTHR46401:SF2">
    <property type="entry name" value="GLYCOSYLTRANSFERASE WBBK-RELATED"/>
    <property type="match status" value="1"/>
</dbReference>
<sequence length="394" mass="42921">MRQEHERNIRQSLTILMTTDTEGEVWSYTIDLCEALQAHPVCIELALIGKALSTQQSEQLAALPNVQVHDSGFDVRWISDSPPDIKASGQWLVQLAESLKPDLVHLNHLAYGALSWSCPVLLVGHFCILSWWAAAKNEAAPMPQWAGYKTLLSDSIQKASLLVAPTLAALHSLLSHYGPAERTRVIYNGLSRPETAEPAENEDDEVSILVDGAIWQQDSHLAVLTAISKELACSVYVAGEAPSSNSSERCAEGVTFLGHVSPGELQDRLVRASLYAAPTAYEPLGLGALEAARAGCALLLGDIKNLREVWGDAAVYVAPNDVDALRDKLYNLITRPKRRHYLATAAWARSKRFTTASAAKAYLQSYRSLLATEDETAQQLPRSNAASEALLAET</sequence>
<accession>A0ABP7NH39</accession>
<gene>
    <name evidence="3" type="ORF">GCM10022278_02160</name>
</gene>
<dbReference type="SUPFAM" id="SSF53756">
    <property type="entry name" value="UDP-Glycosyltransferase/glycogen phosphorylase"/>
    <property type="match status" value="1"/>
</dbReference>
<comment type="caution">
    <text evidence="3">The sequence shown here is derived from an EMBL/GenBank/DDBJ whole genome shotgun (WGS) entry which is preliminary data.</text>
</comment>
<evidence type="ECO:0000313" key="4">
    <source>
        <dbReference type="Proteomes" id="UP001501337"/>
    </source>
</evidence>
<keyword evidence="1" id="KW-0808">Transferase</keyword>
<dbReference type="Gene3D" id="3.40.50.2000">
    <property type="entry name" value="Glycogen Phosphorylase B"/>
    <property type="match status" value="2"/>
</dbReference>
<reference evidence="4" key="1">
    <citation type="journal article" date="2019" name="Int. J. Syst. Evol. Microbiol.">
        <title>The Global Catalogue of Microorganisms (GCM) 10K type strain sequencing project: providing services to taxonomists for standard genome sequencing and annotation.</title>
        <authorList>
            <consortium name="The Broad Institute Genomics Platform"/>
            <consortium name="The Broad Institute Genome Sequencing Center for Infectious Disease"/>
            <person name="Wu L."/>
            <person name="Ma J."/>
        </authorList>
    </citation>
    <scope>NUCLEOTIDE SEQUENCE [LARGE SCALE GENOMIC DNA]</scope>
    <source>
        <strain evidence="4">JCM 17555</strain>
    </source>
</reference>
<proteinExistence type="predicted"/>
<feature type="domain" description="Glycosyltransferase subfamily 4-like N-terminal" evidence="2">
    <location>
        <begin position="27"/>
        <end position="190"/>
    </location>
</feature>
<organism evidence="3 4">
    <name type="scientific">Allohahella marinimesophila</name>
    <dbReference type="NCBI Taxonomy" id="1054972"/>
    <lineage>
        <taxon>Bacteria</taxon>
        <taxon>Pseudomonadati</taxon>
        <taxon>Pseudomonadota</taxon>
        <taxon>Gammaproteobacteria</taxon>
        <taxon>Oceanospirillales</taxon>
        <taxon>Hahellaceae</taxon>
        <taxon>Allohahella</taxon>
    </lineage>
</organism>
<dbReference type="PANTHER" id="PTHR46401">
    <property type="entry name" value="GLYCOSYLTRANSFERASE WBBK-RELATED"/>
    <property type="match status" value="1"/>
</dbReference>
<dbReference type="InterPro" id="IPR028098">
    <property type="entry name" value="Glyco_trans_4-like_N"/>
</dbReference>
<dbReference type="Pfam" id="PF13692">
    <property type="entry name" value="Glyco_trans_1_4"/>
    <property type="match status" value="1"/>
</dbReference>
<dbReference type="EMBL" id="BAABBO010000001">
    <property type="protein sequence ID" value="GAA3946574.1"/>
    <property type="molecule type" value="Genomic_DNA"/>
</dbReference>
<keyword evidence="4" id="KW-1185">Reference proteome</keyword>
<evidence type="ECO:0000313" key="3">
    <source>
        <dbReference type="EMBL" id="GAA3946574.1"/>
    </source>
</evidence>
<dbReference type="Pfam" id="PF13439">
    <property type="entry name" value="Glyco_transf_4"/>
    <property type="match status" value="1"/>
</dbReference>
<name>A0ABP7NH39_9GAMM</name>
<evidence type="ECO:0000256" key="1">
    <source>
        <dbReference type="ARBA" id="ARBA00022679"/>
    </source>
</evidence>
<evidence type="ECO:0000259" key="2">
    <source>
        <dbReference type="Pfam" id="PF13439"/>
    </source>
</evidence>
<dbReference type="RefSeq" id="WP_344802404.1">
    <property type="nucleotide sequence ID" value="NZ_BAABBO010000001.1"/>
</dbReference>